<dbReference type="PATRIC" id="fig|1354251.4.peg.2439"/>
<protein>
    <recommendedName>
        <fullName evidence="5">Lipoprotein</fullName>
    </recommendedName>
</protein>
<dbReference type="Proteomes" id="UP000078410">
    <property type="component" value="Unassembled WGS sequence"/>
</dbReference>
<keyword evidence="2" id="KW-0732">Signal</keyword>
<dbReference type="EMBL" id="LXER01000019">
    <property type="protein sequence ID" value="OAT31434.1"/>
    <property type="molecule type" value="Genomic_DNA"/>
</dbReference>
<proteinExistence type="predicted"/>
<feature type="signal peptide" evidence="2">
    <location>
        <begin position="1"/>
        <end position="24"/>
    </location>
</feature>
<sequence>MMNKFNVVVAALVGGLVLSPAAMALDLANGSWKGAGDSVKVVVNNKAVTINGKKATRTINNPDFAEWKGAGYTLSFTRSGDEMSGEWSAPHKHGALQQVSSTSTSTTSAKKLEKKDLMDLTTSQVEAKLKAAGWKEVYPYTEYTLNGQRVKIQYRADHANSVIFQ</sequence>
<dbReference type="RefSeq" id="WP_064559566.1">
    <property type="nucleotide sequence ID" value="NZ_LXER01000019.1"/>
</dbReference>
<reference evidence="3 4" key="1">
    <citation type="submission" date="2016-04" db="EMBL/GenBank/DDBJ databases">
        <title>ATOL: Assembling a taxonomically balanced genome-scale reconstruction of the evolutionary history of the Enterobacteriaceae.</title>
        <authorList>
            <person name="Plunkett G.III."/>
            <person name="Neeno-Eckwall E.C."/>
            <person name="Glasner J.D."/>
            <person name="Perna N.T."/>
        </authorList>
    </citation>
    <scope>NUCLEOTIDE SEQUENCE [LARGE SCALE GENOMIC DNA]</scope>
    <source>
        <strain evidence="3 4">ATCC 51605</strain>
    </source>
</reference>
<dbReference type="OrthoDB" id="6623406at2"/>
<name>A0A1B7IP10_9ENTR</name>
<evidence type="ECO:0000313" key="4">
    <source>
        <dbReference type="Proteomes" id="UP000078410"/>
    </source>
</evidence>
<keyword evidence="4" id="KW-1185">Reference proteome</keyword>
<evidence type="ECO:0000256" key="2">
    <source>
        <dbReference type="SAM" id="SignalP"/>
    </source>
</evidence>
<dbReference type="AlphaFoldDB" id="A0A1B7IP10"/>
<comment type="caution">
    <text evidence="3">The sequence shown here is derived from an EMBL/GenBank/DDBJ whole genome shotgun (WGS) entry which is preliminary data.</text>
</comment>
<feature type="region of interest" description="Disordered" evidence="1">
    <location>
        <begin position="83"/>
        <end position="110"/>
    </location>
</feature>
<gene>
    <name evidence="3" type="ORF">M975_2359</name>
</gene>
<evidence type="ECO:0000313" key="3">
    <source>
        <dbReference type="EMBL" id="OAT31434.1"/>
    </source>
</evidence>
<accession>A0A1B7IP10</accession>
<evidence type="ECO:0000256" key="1">
    <source>
        <dbReference type="SAM" id="MobiDB-lite"/>
    </source>
</evidence>
<evidence type="ECO:0008006" key="5">
    <source>
        <dbReference type="Google" id="ProtNLM"/>
    </source>
</evidence>
<organism evidence="3 4">
    <name type="scientific">Buttiauxella brennerae ATCC 51605</name>
    <dbReference type="NCBI Taxonomy" id="1354251"/>
    <lineage>
        <taxon>Bacteria</taxon>
        <taxon>Pseudomonadati</taxon>
        <taxon>Pseudomonadota</taxon>
        <taxon>Gammaproteobacteria</taxon>
        <taxon>Enterobacterales</taxon>
        <taxon>Enterobacteriaceae</taxon>
        <taxon>Buttiauxella</taxon>
    </lineage>
</organism>
<feature type="chain" id="PRO_5008594210" description="Lipoprotein" evidence="2">
    <location>
        <begin position="25"/>
        <end position="165"/>
    </location>
</feature>